<dbReference type="InterPro" id="IPR011006">
    <property type="entry name" value="CheY-like_superfamily"/>
</dbReference>
<feature type="domain" description="Response regulatory" evidence="3">
    <location>
        <begin position="10"/>
        <end position="124"/>
    </location>
</feature>
<dbReference type="Pfam" id="PF00072">
    <property type="entry name" value="Response_reg"/>
    <property type="match status" value="1"/>
</dbReference>
<reference evidence="4 5" key="1">
    <citation type="journal article" date="2016" name="Nat. Commun.">
        <title>Thousands of microbial genomes shed light on interconnected biogeochemical processes in an aquifer system.</title>
        <authorList>
            <person name="Anantharaman K."/>
            <person name="Brown C.T."/>
            <person name="Hug L.A."/>
            <person name="Sharon I."/>
            <person name="Castelle C.J."/>
            <person name="Probst A.J."/>
            <person name="Thomas B.C."/>
            <person name="Singh A."/>
            <person name="Wilkins M.J."/>
            <person name="Karaoz U."/>
            <person name="Brodie E.L."/>
            <person name="Williams K.H."/>
            <person name="Hubbard S.S."/>
            <person name="Banfield J.F."/>
        </authorList>
    </citation>
    <scope>NUCLEOTIDE SEQUENCE [LARGE SCALE GENOMIC DNA]</scope>
</reference>
<dbReference type="AlphaFoldDB" id="A0A1G2CV04"/>
<evidence type="ECO:0000256" key="2">
    <source>
        <dbReference type="PROSITE-ProRule" id="PRU00169"/>
    </source>
</evidence>
<dbReference type="PANTHER" id="PTHR44591:SF3">
    <property type="entry name" value="RESPONSE REGULATORY DOMAIN-CONTAINING PROTEIN"/>
    <property type="match status" value="1"/>
</dbReference>
<dbReference type="EMBL" id="MHLI01000015">
    <property type="protein sequence ID" value="OGZ05195.1"/>
    <property type="molecule type" value="Genomic_DNA"/>
</dbReference>
<evidence type="ECO:0000256" key="1">
    <source>
        <dbReference type="ARBA" id="ARBA00022553"/>
    </source>
</evidence>
<sequence>MPPSEKSKKRILIAEDERAYSRALVLKLQNSGFYAESVPNGEEALSLIERSHFDLLVCDLIMPIVNGFEVLERLQKKNNKIPILVLSNLSQEEDEKKARSLGATDFISKSDTPIAEVIRRVEQLFQKK</sequence>
<dbReference type="Gene3D" id="3.40.50.2300">
    <property type="match status" value="1"/>
</dbReference>
<evidence type="ECO:0000313" key="5">
    <source>
        <dbReference type="Proteomes" id="UP000177122"/>
    </source>
</evidence>
<gene>
    <name evidence="4" type="ORF">A2845_02645</name>
</gene>
<protein>
    <recommendedName>
        <fullName evidence="3">Response regulatory domain-containing protein</fullName>
    </recommendedName>
</protein>
<dbReference type="CDD" id="cd00156">
    <property type="entry name" value="REC"/>
    <property type="match status" value="1"/>
</dbReference>
<comment type="caution">
    <text evidence="4">The sequence shown here is derived from an EMBL/GenBank/DDBJ whole genome shotgun (WGS) entry which is preliminary data.</text>
</comment>
<dbReference type="Proteomes" id="UP000177122">
    <property type="component" value="Unassembled WGS sequence"/>
</dbReference>
<dbReference type="SMART" id="SM00448">
    <property type="entry name" value="REC"/>
    <property type="match status" value="1"/>
</dbReference>
<keyword evidence="1 2" id="KW-0597">Phosphoprotein</keyword>
<name>A0A1G2CV04_9BACT</name>
<dbReference type="InterPro" id="IPR050595">
    <property type="entry name" value="Bact_response_regulator"/>
</dbReference>
<dbReference type="GO" id="GO:0000160">
    <property type="term" value="P:phosphorelay signal transduction system"/>
    <property type="evidence" value="ECO:0007669"/>
    <property type="project" value="InterPro"/>
</dbReference>
<organism evidence="4 5">
    <name type="scientific">Candidatus Lloydbacteria bacterium RIFCSPHIGHO2_01_FULL_49_22</name>
    <dbReference type="NCBI Taxonomy" id="1798658"/>
    <lineage>
        <taxon>Bacteria</taxon>
        <taxon>Candidatus Lloydiibacteriota</taxon>
    </lineage>
</organism>
<feature type="modified residue" description="4-aspartylphosphate" evidence="2">
    <location>
        <position position="59"/>
    </location>
</feature>
<evidence type="ECO:0000313" key="4">
    <source>
        <dbReference type="EMBL" id="OGZ05195.1"/>
    </source>
</evidence>
<dbReference type="SUPFAM" id="SSF52172">
    <property type="entry name" value="CheY-like"/>
    <property type="match status" value="1"/>
</dbReference>
<accession>A0A1G2CV04</accession>
<dbReference type="InterPro" id="IPR001789">
    <property type="entry name" value="Sig_transdc_resp-reg_receiver"/>
</dbReference>
<evidence type="ECO:0000259" key="3">
    <source>
        <dbReference type="PROSITE" id="PS50110"/>
    </source>
</evidence>
<proteinExistence type="predicted"/>
<dbReference type="PROSITE" id="PS50110">
    <property type="entry name" value="RESPONSE_REGULATORY"/>
    <property type="match status" value="1"/>
</dbReference>
<dbReference type="PANTHER" id="PTHR44591">
    <property type="entry name" value="STRESS RESPONSE REGULATOR PROTEIN 1"/>
    <property type="match status" value="1"/>
</dbReference>